<evidence type="ECO:0000313" key="3">
    <source>
        <dbReference type="EMBL" id="BBO91387.1"/>
    </source>
</evidence>
<dbReference type="InterPro" id="IPR000160">
    <property type="entry name" value="GGDEF_dom"/>
</dbReference>
<dbReference type="SUPFAM" id="SSF55073">
    <property type="entry name" value="Nucleotide cyclase"/>
    <property type="match status" value="1"/>
</dbReference>
<organism evidence="3 4">
    <name type="scientific">Desulfosarcina ovata subsp. ovata</name>
    <dbReference type="NCBI Taxonomy" id="2752305"/>
    <lineage>
        <taxon>Bacteria</taxon>
        <taxon>Pseudomonadati</taxon>
        <taxon>Thermodesulfobacteriota</taxon>
        <taxon>Desulfobacteria</taxon>
        <taxon>Desulfobacterales</taxon>
        <taxon>Desulfosarcinaceae</taxon>
        <taxon>Desulfosarcina</taxon>
    </lineage>
</organism>
<dbReference type="PROSITE" id="PS50887">
    <property type="entry name" value="GGDEF"/>
    <property type="match status" value="1"/>
</dbReference>
<evidence type="ECO:0000313" key="4">
    <source>
        <dbReference type="Proteomes" id="UP000422108"/>
    </source>
</evidence>
<dbReference type="AlphaFoldDB" id="A0A5K8AFK1"/>
<evidence type="ECO:0000256" key="1">
    <source>
        <dbReference type="SAM" id="Phobius"/>
    </source>
</evidence>
<feature type="domain" description="GGDEF" evidence="2">
    <location>
        <begin position="395"/>
        <end position="528"/>
    </location>
</feature>
<dbReference type="InterPro" id="IPR043128">
    <property type="entry name" value="Rev_trsase/Diguanyl_cyclase"/>
</dbReference>
<dbReference type="Pfam" id="PF12974">
    <property type="entry name" value="Phosphonate-bd"/>
    <property type="match status" value="1"/>
</dbReference>
<dbReference type="FunFam" id="3.30.70.270:FF:000001">
    <property type="entry name" value="Diguanylate cyclase domain protein"/>
    <property type="match status" value="1"/>
</dbReference>
<dbReference type="PANTHER" id="PTHR46663">
    <property type="entry name" value="DIGUANYLATE CYCLASE DGCT-RELATED"/>
    <property type="match status" value="1"/>
</dbReference>
<dbReference type="EMBL" id="AP021879">
    <property type="protein sequence ID" value="BBO91387.1"/>
    <property type="molecule type" value="Genomic_DNA"/>
</dbReference>
<dbReference type="SMART" id="SM00267">
    <property type="entry name" value="GGDEF"/>
    <property type="match status" value="1"/>
</dbReference>
<sequence length="529" mass="59460">MVKSKLTIASLLVVLILLLFYSLRDFSIANEASSEVNILLVAISGVDEGFKEWQPTIDCLKKNIPDLTFNLLPVIPKDFDRIKSLVASGTIDFVITQPAMYVDLELSHGISRILTLEKMDGIAEFGSLLITESDSDIHSLADIKNKRVAGVAPLGFGGWLIGYHEMLQSGVDPYKQAAEVVFPGTQNKVLDAVLSGEVDLGVIRTGILEKAIAKHRMDPDDIRIINEKRYPHFNQRVSTQLFPEWAFARTTKVSNDLANRVSRVLISIPANGEVARKGRYWRWTMPYDYQPVHNLLKELRVGPYQEYGKITFAEFIRQHIITVSIVSVLSVVILLLSIVIFRSNRLLVSENEQKVRAFKAMEHMATYDELTQLPNRRLFFELSLKIFQKARRDKSNIAILYMDLDGFKRINDTFGHNVGDRVLVNTAKILKKCIRENDVVARVGGDEFVCVIPEVESREAVEKVINRIIKAVPKAAEKLSQKKGLGISIGGLFCGPDQEDIDNLIKLSDDLMYKAKAAGKNRYVIEGLS</sequence>
<dbReference type="InterPro" id="IPR052163">
    <property type="entry name" value="DGC-Regulatory_Protein"/>
</dbReference>
<dbReference type="NCBIfam" id="TIGR00254">
    <property type="entry name" value="GGDEF"/>
    <property type="match status" value="1"/>
</dbReference>
<dbReference type="Gene3D" id="3.30.70.270">
    <property type="match status" value="1"/>
</dbReference>
<proteinExistence type="predicted"/>
<keyword evidence="1" id="KW-1133">Transmembrane helix</keyword>
<dbReference type="Gene3D" id="3.40.190.10">
    <property type="entry name" value="Periplasmic binding protein-like II"/>
    <property type="match status" value="1"/>
</dbReference>
<dbReference type="PANTHER" id="PTHR46663:SF2">
    <property type="entry name" value="GGDEF DOMAIN-CONTAINING PROTEIN"/>
    <property type="match status" value="1"/>
</dbReference>
<keyword evidence="1" id="KW-0472">Membrane</keyword>
<dbReference type="GO" id="GO:0003824">
    <property type="term" value="F:catalytic activity"/>
    <property type="evidence" value="ECO:0007669"/>
    <property type="project" value="UniProtKB-ARBA"/>
</dbReference>
<feature type="transmembrane region" description="Helical" evidence="1">
    <location>
        <begin position="320"/>
        <end position="341"/>
    </location>
</feature>
<protein>
    <recommendedName>
        <fullName evidence="2">GGDEF domain-containing protein</fullName>
    </recommendedName>
</protein>
<keyword evidence="1" id="KW-0812">Transmembrane</keyword>
<name>A0A5K8AFK1_9BACT</name>
<dbReference type="CDD" id="cd01949">
    <property type="entry name" value="GGDEF"/>
    <property type="match status" value="1"/>
</dbReference>
<dbReference type="SUPFAM" id="SSF53850">
    <property type="entry name" value="Periplasmic binding protein-like II"/>
    <property type="match status" value="1"/>
</dbReference>
<accession>A0A5K8AFK1</accession>
<dbReference type="Proteomes" id="UP000422108">
    <property type="component" value="Chromosome"/>
</dbReference>
<reference evidence="3 4" key="1">
    <citation type="submission" date="2019-11" db="EMBL/GenBank/DDBJ databases">
        <title>Comparative genomics of hydrocarbon-degrading Desulfosarcina strains.</title>
        <authorList>
            <person name="Watanabe M."/>
            <person name="Kojima H."/>
            <person name="Fukui M."/>
        </authorList>
    </citation>
    <scope>NUCLEOTIDE SEQUENCE [LARGE SCALE GENOMIC DNA]</scope>
    <source>
        <strain evidence="4">oXyS1</strain>
    </source>
</reference>
<gene>
    <name evidence="3" type="ORF">DSCOOX_45670</name>
</gene>
<keyword evidence="4" id="KW-1185">Reference proteome</keyword>
<dbReference type="InterPro" id="IPR029787">
    <property type="entry name" value="Nucleotide_cyclase"/>
</dbReference>
<evidence type="ECO:0000259" key="2">
    <source>
        <dbReference type="PROSITE" id="PS50887"/>
    </source>
</evidence>
<dbReference type="Pfam" id="PF00990">
    <property type="entry name" value="GGDEF"/>
    <property type="match status" value="1"/>
</dbReference>